<dbReference type="InterPro" id="IPR023395">
    <property type="entry name" value="MCP_dom_sf"/>
</dbReference>
<keyword evidence="12" id="KW-1185">Reference proteome</keyword>
<dbReference type="Proteomes" id="UP000037069">
    <property type="component" value="Unassembled WGS sequence"/>
</dbReference>
<keyword evidence="5" id="KW-0677">Repeat</keyword>
<evidence type="ECO:0000256" key="1">
    <source>
        <dbReference type="ARBA" id="ARBA00004225"/>
    </source>
</evidence>
<evidence type="ECO:0008006" key="13">
    <source>
        <dbReference type="Google" id="ProtNLM"/>
    </source>
</evidence>
<organism evidence="11 12">
    <name type="scientific">Lucilia cuprina</name>
    <name type="common">Green bottle fly</name>
    <name type="synonym">Australian sheep blowfly</name>
    <dbReference type="NCBI Taxonomy" id="7375"/>
    <lineage>
        <taxon>Eukaryota</taxon>
        <taxon>Metazoa</taxon>
        <taxon>Ecdysozoa</taxon>
        <taxon>Arthropoda</taxon>
        <taxon>Hexapoda</taxon>
        <taxon>Insecta</taxon>
        <taxon>Pterygota</taxon>
        <taxon>Neoptera</taxon>
        <taxon>Endopterygota</taxon>
        <taxon>Diptera</taxon>
        <taxon>Brachycera</taxon>
        <taxon>Muscomorpha</taxon>
        <taxon>Oestroidea</taxon>
        <taxon>Calliphoridae</taxon>
        <taxon>Luciliinae</taxon>
        <taxon>Lucilia</taxon>
    </lineage>
</organism>
<protein>
    <recommendedName>
        <fullName evidence="13">Mitochondrial ornithine transporter 1</fullName>
    </recommendedName>
</protein>
<name>A0A0L0CMP4_LUCCU</name>
<dbReference type="InterPro" id="IPR050567">
    <property type="entry name" value="Mitochondrial_Carrier"/>
</dbReference>
<evidence type="ECO:0000256" key="4">
    <source>
        <dbReference type="ARBA" id="ARBA00022692"/>
    </source>
</evidence>
<evidence type="ECO:0000256" key="3">
    <source>
        <dbReference type="ARBA" id="ARBA00022448"/>
    </source>
</evidence>
<comment type="similarity">
    <text evidence="2 10">Belongs to the mitochondrial carrier (TC 2.A.29) family.</text>
</comment>
<feature type="repeat" description="Solcar" evidence="9">
    <location>
        <begin position="282"/>
        <end position="377"/>
    </location>
</feature>
<dbReference type="EMBL" id="JRES01000290">
    <property type="protein sequence ID" value="KNC32714.1"/>
    <property type="molecule type" value="Genomic_DNA"/>
</dbReference>
<comment type="subcellular location">
    <subcellularLocation>
        <location evidence="1">Mitochondrion membrane</location>
        <topology evidence="1">Multi-pass membrane protein</topology>
    </subcellularLocation>
</comment>
<evidence type="ECO:0000256" key="2">
    <source>
        <dbReference type="ARBA" id="ARBA00006375"/>
    </source>
</evidence>
<evidence type="ECO:0000313" key="11">
    <source>
        <dbReference type="EMBL" id="KNC32714.1"/>
    </source>
</evidence>
<dbReference type="Gene3D" id="1.50.40.10">
    <property type="entry name" value="Mitochondrial carrier domain"/>
    <property type="match status" value="1"/>
</dbReference>
<evidence type="ECO:0000256" key="7">
    <source>
        <dbReference type="ARBA" id="ARBA00023128"/>
    </source>
</evidence>
<comment type="caution">
    <text evidence="11">The sequence shown here is derived from an EMBL/GenBank/DDBJ whole genome shotgun (WGS) entry which is preliminary data.</text>
</comment>
<keyword evidence="3 10" id="KW-0813">Transport</keyword>
<dbReference type="GO" id="GO:1990575">
    <property type="term" value="P:mitochondrial L-ornithine transmembrane transport"/>
    <property type="evidence" value="ECO:0007669"/>
    <property type="project" value="TreeGrafter"/>
</dbReference>
<feature type="repeat" description="Solcar" evidence="9">
    <location>
        <begin position="388"/>
        <end position="471"/>
    </location>
</feature>
<dbReference type="PANTHER" id="PTHR45624">
    <property type="entry name" value="MITOCHONDRIAL BASIC AMINO ACIDS TRANSPORTER-RELATED"/>
    <property type="match status" value="1"/>
</dbReference>
<dbReference type="OrthoDB" id="409586at2759"/>
<sequence length="485" mass="55102">MSKQNKNSSSTNDTFQNNVKTIKRSYLQLTYLDYLKQQYGKEFVMTMQVDHLKDGFLKGSDKWKPLENIHKIRTINHLENKIDEHITEKASDEAFNKPLKKSNIFKDIFRFKTKKPIDKEIDGFVWLEDPQDVKKNYLRWKLRKYFLQDPELDKAKHKDGEDYMFEDFVLVEPDIQKDLKHDNKLKNGLIDFTAGSLGGIAQVYVSQPLDTVKVKQQTFPKLYKNMFKCFLHTYRKDGLARGLYAGTLPAVISSVAENSVLFAAYGACQKVVAFVMEEVSELSALGNACAGFLAAFFSTFTLCPTELIKCKLQAVHEMKHYVTKGSTAKPITTFKLTQDIFLTEGLSGFYRGLSSTFARELPGVFFFFGSYEATREFLAEPDQSKNDIGPLKTMCAGAIGGIVLWTVTFPADVIKTRIQINNIKGSMLSVGSDILRKEGILAFYNGLLPSILKTIPATAVLFSVYEYSKKVLGEQLKRAHMTQFY</sequence>
<dbReference type="GO" id="GO:0031966">
    <property type="term" value="C:mitochondrial membrane"/>
    <property type="evidence" value="ECO:0007669"/>
    <property type="project" value="UniProtKB-SubCell"/>
</dbReference>
<reference evidence="11 12" key="1">
    <citation type="journal article" date="2015" name="Nat. Commun.">
        <title>Lucilia cuprina genome unlocks parasitic fly biology to underpin future interventions.</title>
        <authorList>
            <person name="Anstead C.A."/>
            <person name="Korhonen P.K."/>
            <person name="Young N.D."/>
            <person name="Hall R.S."/>
            <person name="Jex A.R."/>
            <person name="Murali S.C."/>
            <person name="Hughes D.S."/>
            <person name="Lee S.F."/>
            <person name="Perry T."/>
            <person name="Stroehlein A.J."/>
            <person name="Ansell B.R."/>
            <person name="Breugelmans B."/>
            <person name="Hofmann A."/>
            <person name="Qu J."/>
            <person name="Dugan S."/>
            <person name="Lee S.L."/>
            <person name="Chao H."/>
            <person name="Dinh H."/>
            <person name="Han Y."/>
            <person name="Doddapaneni H.V."/>
            <person name="Worley K.C."/>
            <person name="Muzny D.M."/>
            <person name="Ioannidis P."/>
            <person name="Waterhouse R.M."/>
            <person name="Zdobnov E.M."/>
            <person name="James P.J."/>
            <person name="Bagnall N.H."/>
            <person name="Kotze A.C."/>
            <person name="Gibbs R.A."/>
            <person name="Richards S."/>
            <person name="Batterham P."/>
            <person name="Gasser R.B."/>
        </authorList>
    </citation>
    <scope>NUCLEOTIDE SEQUENCE [LARGE SCALE GENOMIC DNA]</scope>
    <source>
        <strain evidence="11 12">LS</strain>
        <tissue evidence="11">Full body</tissue>
    </source>
</reference>
<dbReference type="STRING" id="7375.A0A0L0CMP4"/>
<feature type="non-terminal residue" evidence="11">
    <location>
        <position position="485"/>
    </location>
</feature>
<dbReference type="SUPFAM" id="SSF103506">
    <property type="entry name" value="Mitochondrial carrier"/>
    <property type="match status" value="1"/>
</dbReference>
<dbReference type="Pfam" id="PF00153">
    <property type="entry name" value="Mito_carr"/>
    <property type="match status" value="3"/>
</dbReference>
<evidence type="ECO:0000256" key="10">
    <source>
        <dbReference type="RuleBase" id="RU000488"/>
    </source>
</evidence>
<dbReference type="OMA" id="LWTVNYP"/>
<accession>A0A0L0CMP4</accession>
<keyword evidence="8 9" id="KW-0472">Membrane</keyword>
<evidence type="ECO:0000256" key="6">
    <source>
        <dbReference type="ARBA" id="ARBA00022989"/>
    </source>
</evidence>
<evidence type="ECO:0000313" key="12">
    <source>
        <dbReference type="Proteomes" id="UP000037069"/>
    </source>
</evidence>
<dbReference type="InterPro" id="IPR018108">
    <property type="entry name" value="MCP_transmembrane"/>
</dbReference>
<feature type="repeat" description="Solcar" evidence="9">
    <location>
        <begin position="186"/>
        <end position="271"/>
    </location>
</feature>
<keyword evidence="4 9" id="KW-0812">Transmembrane</keyword>
<keyword evidence="6" id="KW-1133">Transmembrane helix</keyword>
<evidence type="ECO:0000256" key="8">
    <source>
        <dbReference type="ARBA" id="ARBA00023136"/>
    </source>
</evidence>
<gene>
    <name evidence="11" type="ORF">FF38_02714</name>
</gene>
<evidence type="ECO:0000256" key="9">
    <source>
        <dbReference type="PROSITE-ProRule" id="PRU00282"/>
    </source>
</evidence>
<dbReference type="AlphaFoldDB" id="A0A0L0CMP4"/>
<keyword evidence="7" id="KW-0496">Mitochondrion</keyword>
<proteinExistence type="inferred from homology"/>
<evidence type="ECO:0000256" key="5">
    <source>
        <dbReference type="ARBA" id="ARBA00022737"/>
    </source>
</evidence>
<dbReference type="PROSITE" id="PS50920">
    <property type="entry name" value="SOLCAR"/>
    <property type="match status" value="3"/>
</dbReference>
<dbReference type="PANTHER" id="PTHR45624:SF12">
    <property type="entry name" value="MITOCHONDRIAL ORNITHINE TRANSPORTER 1"/>
    <property type="match status" value="1"/>
</dbReference>
<dbReference type="FunFam" id="1.50.40.10:FF:000146">
    <property type="entry name" value="Uncharacterized protein, isoform B"/>
    <property type="match status" value="1"/>
</dbReference>
<dbReference type="GO" id="GO:0000064">
    <property type="term" value="F:L-ornithine transmembrane transporter activity"/>
    <property type="evidence" value="ECO:0007669"/>
    <property type="project" value="TreeGrafter"/>
</dbReference>